<dbReference type="Pfam" id="PF01814">
    <property type="entry name" value="Hemerythrin"/>
    <property type="match status" value="1"/>
</dbReference>
<dbReference type="Proteomes" id="UP000027195">
    <property type="component" value="Unassembled WGS sequence"/>
</dbReference>
<proteinExistence type="predicted"/>
<dbReference type="PANTHER" id="PTHR35585">
    <property type="entry name" value="HHE DOMAIN PROTEIN (AFU_ORTHOLOGUE AFUA_4G00730)"/>
    <property type="match status" value="1"/>
</dbReference>
<name>A0A067LUG5_BOTB1</name>
<dbReference type="PANTHER" id="PTHR35585:SF1">
    <property type="entry name" value="HHE DOMAIN PROTEIN (AFU_ORTHOLOGUE AFUA_4G00730)"/>
    <property type="match status" value="1"/>
</dbReference>
<dbReference type="InParanoid" id="A0A067LUG5"/>
<feature type="domain" description="Hemerythrin-like" evidence="1">
    <location>
        <begin position="37"/>
        <end position="155"/>
    </location>
</feature>
<evidence type="ECO:0000313" key="2">
    <source>
        <dbReference type="EMBL" id="KDQ06953.1"/>
    </source>
</evidence>
<evidence type="ECO:0000259" key="1">
    <source>
        <dbReference type="Pfam" id="PF01814"/>
    </source>
</evidence>
<keyword evidence="3" id="KW-1185">Reference proteome</keyword>
<organism evidence="2 3">
    <name type="scientific">Botryobasidium botryosum (strain FD-172 SS1)</name>
    <dbReference type="NCBI Taxonomy" id="930990"/>
    <lineage>
        <taxon>Eukaryota</taxon>
        <taxon>Fungi</taxon>
        <taxon>Dikarya</taxon>
        <taxon>Basidiomycota</taxon>
        <taxon>Agaricomycotina</taxon>
        <taxon>Agaricomycetes</taxon>
        <taxon>Cantharellales</taxon>
        <taxon>Botryobasidiaceae</taxon>
        <taxon>Botryobasidium</taxon>
    </lineage>
</organism>
<dbReference type="STRING" id="930990.A0A067LUG5"/>
<dbReference type="EMBL" id="KL198118">
    <property type="protein sequence ID" value="KDQ06953.1"/>
    <property type="molecule type" value="Genomic_DNA"/>
</dbReference>
<evidence type="ECO:0000313" key="3">
    <source>
        <dbReference type="Proteomes" id="UP000027195"/>
    </source>
</evidence>
<protein>
    <recommendedName>
        <fullName evidence="1">Hemerythrin-like domain-containing protein</fullName>
    </recommendedName>
</protein>
<reference evidence="3" key="1">
    <citation type="journal article" date="2014" name="Proc. Natl. Acad. Sci. U.S.A.">
        <title>Extensive sampling of basidiomycete genomes demonstrates inadequacy of the white-rot/brown-rot paradigm for wood decay fungi.</title>
        <authorList>
            <person name="Riley R."/>
            <person name="Salamov A.A."/>
            <person name="Brown D.W."/>
            <person name="Nagy L.G."/>
            <person name="Floudas D."/>
            <person name="Held B.W."/>
            <person name="Levasseur A."/>
            <person name="Lombard V."/>
            <person name="Morin E."/>
            <person name="Otillar R."/>
            <person name="Lindquist E.A."/>
            <person name="Sun H."/>
            <person name="LaButti K.M."/>
            <person name="Schmutz J."/>
            <person name="Jabbour D."/>
            <person name="Luo H."/>
            <person name="Baker S.E."/>
            <person name="Pisabarro A.G."/>
            <person name="Walton J.D."/>
            <person name="Blanchette R.A."/>
            <person name="Henrissat B."/>
            <person name="Martin F."/>
            <person name="Cullen D."/>
            <person name="Hibbett D.S."/>
            <person name="Grigoriev I.V."/>
        </authorList>
    </citation>
    <scope>NUCLEOTIDE SEQUENCE [LARGE SCALE GENOMIC DNA]</scope>
    <source>
        <strain evidence="3">FD-172 SS1</strain>
    </source>
</reference>
<dbReference type="OrthoDB" id="9983919at2759"/>
<gene>
    <name evidence="2" type="ORF">BOTBODRAFT_39190</name>
</gene>
<dbReference type="HOGENOM" id="CLU_079417_0_0_1"/>
<sequence length="213" mass="24104">MPKPRLTAFPPLKIHRPLAPFSLARTFKTTTPPQATISSAVKADHGEIKDCYANFLEALSFDDKKQWATRLAWELARHSAGERLVLYPVFEDYYGAEGKAIAERGRSYYKMYKDHLRTLETTNVSNSSFRPTFDELMASLLERMEEKEQRDLPLLEAIRVEPAMSHSLAQSFQQTKSVLTPSGKLPFETPSALIDAPIDTLLGIFQKIRSRAA</sequence>
<dbReference type="AlphaFoldDB" id="A0A067LUG5"/>
<accession>A0A067LUG5</accession>
<dbReference type="InterPro" id="IPR012312">
    <property type="entry name" value="Hemerythrin-like"/>
</dbReference>